<dbReference type="STRING" id="886293.Sinac_7431"/>
<dbReference type="GO" id="GO:0020037">
    <property type="term" value="F:heme binding"/>
    <property type="evidence" value="ECO:0007669"/>
    <property type="project" value="InterPro"/>
</dbReference>
<dbReference type="GO" id="GO:0030313">
    <property type="term" value="C:cell envelope"/>
    <property type="evidence" value="ECO:0007669"/>
    <property type="project" value="UniProtKB-SubCell"/>
</dbReference>
<keyword evidence="4" id="KW-0732">Signal</keyword>
<dbReference type="SUPFAM" id="SSF46626">
    <property type="entry name" value="Cytochrome c"/>
    <property type="match status" value="2"/>
</dbReference>
<evidence type="ECO:0000256" key="4">
    <source>
        <dbReference type="ARBA" id="ARBA00022729"/>
    </source>
</evidence>
<dbReference type="InterPro" id="IPR011045">
    <property type="entry name" value="N2O_reductase_N"/>
</dbReference>
<protein>
    <submittedName>
        <fullName evidence="9">YVTN family beta-propeller repeat protein</fullName>
    </submittedName>
</protein>
<dbReference type="NCBIfam" id="TIGR02276">
    <property type="entry name" value="beta_rpt_yvtn"/>
    <property type="match status" value="1"/>
</dbReference>
<dbReference type="EMBL" id="CP003364">
    <property type="protein sequence ID" value="AGA31468.1"/>
    <property type="molecule type" value="Genomic_DNA"/>
</dbReference>
<feature type="domain" description="Cytochrome c" evidence="8">
    <location>
        <begin position="388"/>
        <end position="492"/>
    </location>
</feature>
<dbReference type="KEGG" id="saci:Sinac_7431"/>
<dbReference type="PANTHER" id="PTHR30600">
    <property type="entry name" value="CYTOCHROME C PEROXIDASE-RELATED"/>
    <property type="match status" value="1"/>
</dbReference>
<proteinExistence type="predicted"/>
<evidence type="ECO:0000256" key="1">
    <source>
        <dbReference type="ARBA" id="ARBA00004196"/>
    </source>
</evidence>
<evidence type="ECO:0000313" key="10">
    <source>
        <dbReference type="Proteomes" id="UP000010798"/>
    </source>
</evidence>
<keyword evidence="2 7" id="KW-0349">Heme</keyword>
<evidence type="ECO:0000256" key="7">
    <source>
        <dbReference type="PROSITE-ProRule" id="PRU00433"/>
    </source>
</evidence>
<evidence type="ECO:0000313" key="9">
    <source>
        <dbReference type="EMBL" id="AGA31468.1"/>
    </source>
</evidence>
<dbReference type="GO" id="GO:0004130">
    <property type="term" value="F:cytochrome-c peroxidase activity"/>
    <property type="evidence" value="ECO:0007669"/>
    <property type="project" value="TreeGrafter"/>
</dbReference>
<organism evidence="9 10">
    <name type="scientific">Singulisphaera acidiphila (strain ATCC BAA-1392 / DSM 18658 / VKM B-2454 / MOB10)</name>
    <dbReference type="NCBI Taxonomy" id="886293"/>
    <lineage>
        <taxon>Bacteria</taxon>
        <taxon>Pseudomonadati</taxon>
        <taxon>Planctomycetota</taxon>
        <taxon>Planctomycetia</taxon>
        <taxon>Isosphaerales</taxon>
        <taxon>Isosphaeraceae</taxon>
        <taxon>Singulisphaera</taxon>
    </lineage>
</organism>
<dbReference type="InterPro" id="IPR009056">
    <property type="entry name" value="Cyt_c-like_dom"/>
</dbReference>
<reference evidence="9 10" key="1">
    <citation type="submission" date="2012-02" db="EMBL/GenBank/DDBJ databases">
        <title>Complete sequence of chromosome of Singulisphaera acidiphila DSM 18658.</title>
        <authorList>
            <consortium name="US DOE Joint Genome Institute (JGI-PGF)"/>
            <person name="Lucas S."/>
            <person name="Copeland A."/>
            <person name="Lapidus A."/>
            <person name="Glavina del Rio T."/>
            <person name="Dalin E."/>
            <person name="Tice H."/>
            <person name="Bruce D."/>
            <person name="Goodwin L."/>
            <person name="Pitluck S."/>
            <person name="Peters L."/>
            <person name="Ovchinnikova G."/>
            <person name="Chertkov O."/>
            <person name="Kyrpides N."/>
            <person name="Mavromatis K."/>
            <person name="Ivanova N."/>
            <person name="Brettin T."/>
            <person name="Detter J.C."/>
            <person name="Han C."/>
            <person name="Larimer F."/>
            <person name="Land M."/>
            <person name="Hauser L."/>
            <person name="Markowitz V."/>
            <person name="Cheng J.-F."/>
            <person name="Hugenholtz P."/>
            <person name="Woyke T."/>
            <person name="Wu D."/>
            <person name="Tindall B."/>
            <person name="Pomrenke H."/>
            <person name="Brambilla E."/>
            <person name="Klenk H.-P."/>
            <person name="Eisen J.A."/>
        </authorList>
    </citation>
    <scope>NUCLEOTIDE SEQUENCE [LARGE SCALE GENOMIC DNA]</scope>
    <source>
        <strain evidence="10">ATCC BAA-1392 / DSM 18658 / VKM B-2454 / MOB10</strain>
    </source>
</reference>
<evidence type="ECO:0000256" key="5">
    <source>
        <dbReference type="ARBA" id="ARBA00023002"/>
    </source>
</evidence>
<dbReference type="Gene3D" id="2.130.10.10">
    <property type="entry name" value="YVTN repeat-like/Quinoprotein amine dehydrogenase"/>
    <property type="match status" value="2"/>
</dbReference>
<dbReference type="InterPro" id="IPR015943">
    <property type="entry name" value="WD40/YVTN_repeat-like_dom_sf"/>
</dbReference>
<gene>
    <name evidence="9" type="ordered locus">Sinac_7431</name>
</gene>
<dbReference type="GO" id="GO:0009055">
    <property type="term" value="F:electron transfer activity"/>
    <property type="evidence" value="ECO:0007669"/>
    <property type="project" value="InterPro"/>
</dbReference>
<dbReference type="Proteomes" id="UP000010798">
    <property type="component" value="Chromosome"/>
</dbReference>
<keyword evidence="6 7" id="KW-0408">Iron</keyword>
<dbReference type="Gene3D" id="1.10.760.10">
    <property type="entry name" value="Cytochrome c-like domain"/>
    <property type="match status" value="2"/>
</dbReference>
<dbReference type="GO" id="GO:0046872">
    <property type="term" value="F:metal ion binding"/>
    <property type="evidence" value="ECO:0007669"/>
    <property type="project" value="UniProtKB-KW"/>
</dbReference>
<dbReference type="InterPro" id="IPR004852">
    <property type="entry name" value="Di-haem_cyt_c_peroxidsae"/>
</dbReference>
<comment type="subcellular location">
    <subcellularLocation>
        <location evidence="1">Cell envelope</location>
    </subcellularLocation>
</comment>
<dbReference type="InterPro" id="IPR036909">
    <property type="entry name" value="Cyt_c-like_dom_sf"/>
</dbReference>
<keyword evidence="3 7" id="KW-0479">Metal-binding</keyword>
<dbReference type="PANTHER" id="PTHR30600:SF10">
    <property type="entry name" value="BLL6722 PROTEIN"/>
    <property type="match status" value="1"/>
</dbReference>
<dbReference type="InterPro" id="IPR011964">
    <property type="entry name" value="YVTN_b-propeller_repeat"/>
</dbReference>
<dbReference type="AlphaFoldDB" id="L0DR22"/>
<feature type="domain" description="Cytochrome c" evidence="8">
    <location>
        <begin position="506"/>
        <end position="601"/>
    </location>
</feature>
<dbReference type="eggNOG" id="COG3391">
    <property type="taxonomic scope" value="Bacteria"/>
</dbReference>
<dbReference type="SUPFAM" id="SSF50974">
    <property type="entry name" value="Nitrous oxide reductase, N-terminal domain"/>
    <property type="match status" value="1"/>
</dbReference>
<keyword evidence="10" id="KW-1185">Reference proteome</keyword>
<accession>L0DR22</accession>
<dbReference type="PROSITE" id="PS51007">
    <property type="entry name" value="CYTC"/>
    <property type="match status" value="2"/>
</dbReference>
<dbReference type="Pfam" id="PF00034">
    <property type="entry name" value="Cytochrom_C"/>
    <property type="match status" value="1"/>
</dbReference>
<dbReference type="Pfam" id="PF03150">
    <property type="entry name" value="CCP_MauG"/>
    <property type="match status" value="1"/>
</dbReference>
<keyword evidence="5" id="KW-0560">Oxidoreductase</keyword>
<evidence type="ECO:0000256" key="2">
    <source>
        <dbReference type="ARBA" id="ARBA00022617"/>
    </source>
</evidence>
<name>L0DR22_SINAD</name>
<dbReference type="HOGENOM" id="CLU_019300_0_0_0"/>
<evidence type="ECO:0000256" key="3">
    <source>
        <dbReference type="ARBA" id="ARBA00022723"/>
    </source>
</evidence>
<evidence type="ECO:0000259" key="8">
    <source>
        <dbReference type="PROSITE" id="PS51007"/>
    </source>
</evidence>
<dbReference type="OrthoDB" id="9772811at2"/>
<evidence type="ECO:0000256" key="6">
    <source>
        <dbReference type="ARBA" id="ARBA00023004"/>
    </source>
</evidence>
<dbReference type="InterPro" id="IPR051395">
    <property type="entry name" value="Cytochrome_c_Peroxidase/MauG"/>
</dbReference>
<dbReference type="eggNOG" id="COG1858">
    <property type="taxonomic scope" value="Bacteria"/>
</dbReference>
<sequence>MNMMPSMDRTSWWLDGCSRRFVAGLMTLLILASAGGMVQGVEPESPLLCQVRQPAGLCLSPDGSRLFVANRRSGSLSIIETQTSRVVAESQVGRGLADVVTLPGGNLLAVDRDGNALLLLDVSGTTVRVVARQGVAADPVGLAVTPDGGACVVASLESRRLTFFELPGQARFFGERTLDLPFSPRDMALVNAGSKLVVADAFGGKLAVVDRVRAALDSVRNLPAHNIRGLALTSDGRSLIVAHQRLHRQARTDFEDVFWGRFVTSHVRYLSLAAVLANGSDQELLRDSDLLNLGEPYSGAGDPAGLVCGSSGAVVVALGGVGEVAVERSRLGQFRRYGVGPRPSALALPPEGKVVYVADAIGDQVSVVEVTSGKTTKTISLGPRPDPTLVERGERLFHDATLSLDGWMSCHSCHTDGHSNGQLGDTLGDGSYGAPKRVPSLRGVSATGPWTWTGSIDRLEAQIQKSVQRTMRGAELTGDQLASLTAYLSSLPPLRAPASAGQQDQAAVERGRELFLAQGCAKCHTPPAYTTTGRYDVGLLDEAGNRKFNPPSLLGVSHREPLLHDGRAKSLEEVFRQHRHPRETDLTPDEVADLVAFLKTL</sequence>